<dbReference type="Proteomes" id="UP000435112">
    <property type="component" value="Unassembled WGS sequence"/>
</dbReference>
<evidence type="ECO:0000313" key="2">
    <source>
        <dbReference type="EMBL" id="KAE9045380.1"/>
    </source>
</evidence>
<name>A0A6A3NQ67_9STRA</name>
<evidence type="ECO:0000256" key="1">
    <source>
        <dbReference type="SAM" id="MobiDB-lite"/>
    </source>
</evidence>
<comment type="caution">
    <text evidence="2">The sequence shown here is derived from an EMBL/GenBank/DDBJ whole genome shotgun (WGS) entry which is preliminary data.</text>
</comment>
<organism evidence="2 3">
    <name type="scientific">Phytophthora rubi</name>
    <dbReference type="NCBI Taxonomy" id="129364"/>
    <lineage>
        <taxon>Eukaryota</taxon>
        <taxon>Sar</taxon>
        <taxon>Stramenopiles</taxon>
        <taxon>Oomycota</taxon>
        <taxon>Peronosporomycetes</taxon>
        <taxon>Peronosporales</taxon>
        <taxon>Peronosporaceae</taxon>
        <taxon>Phytophthora</taxon>
    </lineage>
</organism>
<feature type="compositionally biased region" description="Basic and acidic residues" evidence="1">
    <location>
        <begin position="106"/>
        <end position="126"/>
    </location>
</feature>
<proteinExistence type="predicted"/>
<protein>
    <submittedName>
        <fullName evidence="2">Uncharacterized protein</fullName>
    </submittedName>
</protein>
<gene>
    <name evidence="2" type="ORF">PR002_g2243</name>
</gene>
<dbReference type="AlphaFoldDB" id="A0A6A3NQ67"/>
<feature type="region of interest" description="Disordered" evidence="1">
    <location>
        <begin position="99"/>
        <end position="135"/>
    </location>
</feature>
<dbReference type="EMBL" id="QXFU01000074">
    <property type="protein sequence ID" value="KAE9045380.1"/>
    <property type="molecule type" value="Genomic_DNA"/>
</dbReference>
<evidence type="ECO:0000313" key="3">
    <source>
        <dbReference type="Proteomes" id="UP000435112"/>
    </source>
</evidence>
<accession>A0A6A3NQ67</accession>
<reference evidence="2 3" key="1">
    <citation type="submission" date="2018-09" db="EMBL/GenBank/DDBJ databases">
        <title>Genomic investigation of the strawberry pathogen Phytophthora fragariae indicates pathogenicity is determined by transcriptional variation in three key races.</title>
        <authorList>
            <person name="Adams T.M."/>
            <person name="Armitage A.D."/>
            <person name="Sobczyk M.K."/>
            <person name="Bates H.J."/>
            <person name="Dunwell J.M."/>
            <person name="Nellist C.F."/>
            <person name="Harrison R.J."/>
        </authorList>
    </citation>
    <scope>NUCLEOTIDE SEQUENCE [LARGE SCALE GENOMIC DNA]</scope>
    <source>
        <strain evidence="2 3">SCRP324</strain>
    </source>
</reference>
<sequence length="135" mass="15070">MTRHTQCTPFSPRHVLRLQHRPGRRRLGPTRSRVLDGRAWVGPAEGIQPVRLQLADLVAKSPERGAAETSSPSHTFRQQQRCRCSAFLKQADGAAIDYKTTSTSECESHRQRLHADGKAREARVSPDKSSAFLSL</sequence>